<dbReference type="PANTHER" id="PTHR23150">
    <property type="entry name" value="SULFATASE MODIFYING FACTOR 1, 2"/>
    <property type="match status" value="1"/>
</dbReference>
<evidence type="ECO:0000259" key="2">
    <source>
        <dbReference type="Pfam" id="PF03781"/>
    </source>
</evidence>
<keyword evidence="5" id="KW-1185">Reference proteome</keyword>
<evidence type="ECO:0000313" key="4">
    <source>
        <dbReference type="EMBL" id="QGQ25833.1"/>
    </source>
</evidence>
<keyword evidence="1" id="KW-0472">Membrane</keyword>
<dbReference type="InterPro" id="IPR016187">
    <property type="entry name" value="CTDL_fold"/>
</dbReference>
<dbReference type="Pfam" id="PF03781">
    <property type="entry name" value="FGE-sulfatase"/>
    <property type="match status" value="1"/>
</dbReference>
<dbReference type="KEGG" id="gim:F1728_25555"/>
<dbReference type="Gene3D" id="3.90.1580.10">
    <property type="entry name" value="paralog of FGE (formylglycine-generating enzyme)"/>
    <property type="match status" value="1"/>
</dbReference>
<dbReference type="InterPro" id="IPR027558">
    <property type="entry name" value="Pre_pil_HX9DG_C"/>
</dbReference>
<sequence length="676" mass="75484">MRTESVVSWKTERAQGLAMYRGQNCVTNQYSRRGITKREIIVVSCVAILLIAIISPLVIYSRESSRLLHCQSNLRRLGTGLAAYQTTYQCLPPAAIWSTQAMHSLSLNMSTRPDLFTHANWALMLLPFVGEEHLAEKMDYRQPVSIEQNAAVRTTFLSVMTCPGDSFNQAENPHIFEPTPGQSISFARGNYAINGGSHNMRLVPGSTTIPSGDGAQLKIDRENREFQYWGNGVAGFNISFRQKDFANGSSSLVVFDEVRAGIHPVDPRGVWAFGQIGSSVTWAHGVNGDDYGPNNQWPRSDDILGCARLHDTVGTETLKKEGMPCVSYLDSNTNATARSLHTEGANVLFLDGTSRFLSNQIDPGLWHAIHSRETPSELLSSNDFDHQLATENFNDEAALSDESEQHKNQSTKKTTSLTNSIGMQFVLVPAGTFTMGIADSGNNHNPPPETPAHSVTITEDYLLGQYEVTQEQYLRITGNNPSYHLSEDSTEGDAGKKPVERVTWYEAQEFCRQLSNLSTEQMQGRTYRLPTEAEWEYACKAGSDEPFDWGRYRKNSGDTGYAGGIRPALPVTSVGHYPANSMGIYDMRGNVWEWCSDWFDRDYYHRSPRENPRGPAQGFIKVVRGSDWRFTGETCRIDYSMMPPWKASPFVGFRIVCELHQIPDENSIHNHGNVAD</sequence>
<organism evidence="4 5">
    <name type="scientific">Gimesia benthica</name>
    <dbReference type="NCBI Taxonomy" id="2608982"/>
    <lineage>
        <taxon>Bacteria</taxon>
        <taxon>Pseudomonadati</taxon>
        <taxon>Planctomycetota</taxon>
        <taxon>Planctomycetia</taxon>
        <taxon>Planctomycetales</taxon>
        <taxon>Planctomycetaceae</taxon>
        <taxon>Gimesia</taxon>
    </lineage>
</organism>
<evidence type="ECO:0000259" key="3">
    <source>
        <dbReference type="Pfam" id="PF07596"/>
    </source>
</evidence>
<dbReference type="Proteomes" id="UP000427281">
    <property type="component" value="Chromosome"/>
</dbReference>
<gene>
    <name evidence="4" type="ORF">F1728_25555</name>
</gene>
<dbReference type="AlphaFoldDB" id="A0A6I6AGR9"/>
<dbReference type="EMBL" id="CP043930">
    <property type="protein sequence ID" value="QGQ25833.1"/>
    <property type="molecule type" value="Genomic_DNA"/>
</dbReference>
<reference evidence="4 5" key="1">
    <citation type="submission" date="2019-09" db="EMBL/GenBank/DDBJ databases">
        <title>Gimesia benthica sp. nov., a novel bacterium isolated from deep-sea water of the Northwest Indian Ocean.</title>
        <authorList>
            <person name="Dai X."/>
        </authorList>
    </citation>
    <scope>NUCLEOTIDE SEQUENCE [LARGE SCALE GENOMIC DNA]</scope>
    <source>
        <strain evidence="4 5">E7</strain>
    </source>
</reference>
<feature type="domain" description="Sulfatase-modifying factor enzyme-like" evidence="2">
    <location>
        <begin position="424"/>
        <end position="656"/>
    </location>
</feature>
<dbReference type="InterPro" id="IPR005532">
    <property type="entry name" value="SUMF_dom"/>
</dbReference>
<protein>
    <submittedName>
        <fullName evidence="4">SUMF1/EgtB/PvdO family nonheme iron enzyme</fullName>
    </submittedName>
</protein>
<feature type="domain" description="DUF1559" evidence="3">
    <location>
        <begin position="62"/>
        <end position="363"/>
    </location>
</feature>
<dbReference type="PANTHER" id="PTHR23150:SF19">
    <property type="entry name" value="FORMYLGLYCINE-GENERATING ENZYME"/>
    <property type="match status" value="1"/>
</dbReference>
<name>A0A6I6AGR9_9PLAN</name>
<keyword evidence="1" id="KW-0812">Transmembrane</keyword>
<feature type="transmembrane region" description="Helical" evidence="1">
    <location>
        <begin position="40"/>
        <end position="60"/>
    </location>
</feature>
<accession>A0A6I6AGR9</accession>
<dbReference type="NCBIfam" id="TIGR04294">
    <property type="entry name" value="pre_pil_HX9DG"/>
    <property type="match status" value="1"/>
</dbReference>
<dbReference type="InterPro" id="IPR051043">
    <property type="entry name" value="Sulfatase_Mod_Factor_Kinase"/>
</dbReference>
<dbReference type="InterPro" id="IPR042095">
    <property type="entry name" value="SUMF_sf"/>
</dbReference>
<evidence type="ECO:0000313" key="5">
    <source>
        <dbReference type="Proteomes" id="UP000427281"/>
    </source>
</evidence>
<dbReference type="Pfam" id="PF07596">
    <property type="entry name" value="SBP_bac_10"/>
    <property type="match status" value="1"/>
</dbReference>
<proteinExistence type="predicted"/>
<dbReference type="InterPro" id="IPR011453">
    <property type="entry name" value="DUF1559"/>
</dbReference>
<evidence type="ECO:0000256" key="1">
    <source>
        <dbReference type="SAM" id="Phobius"/>
    </source>
</evidence>
<dbReference type="SUPFAM" id="SSF56436">
    <property type="entry name" value="C-type lectin-like"/>
    <property type="match status" value="1"/>
</dbReference>
<dbReference type="GO" id="GO:0120147">
    <property type="term" value="F:formylglycine-generating oxidase activity"/>
    <property type="evidence" value="ECO:0007669"/>
    <property type="project" value="TreeGrafter"/>
</dbReference>
<keyword evidence="1" id="KW-1133">Transmembrane helix</keyword>